<dbReference type="EMBL" id="PGCJ01000932">
    <property type="protein sequence ID" value="PLW14017.1"/>
    <property type="molecule type" value="Genomic_DNA"/>
</dbReference>
<proteinExistence type="predicted"/>
<evidence type="ECO:0000313" key="3">
    <source>
        <dbReference type="Proteomes" id="UP000235388"/>
    </source>
</evidence>
<name>A0A2N5SL86_9BASI</name>
<dbReference type="OrthoDB" id="2689033at2759"/>
<organism evidence="2 3">
    <name type="scientific">Puccinia coronata f. sp. avenae</name>
    <dbReference type="NCBI Taxonomy" id="200324"/>
    <lineage>
        <taxon>Eukaryota</taxon>
        <taxon>Fungi</taxon>
        <taxon>Dikarya</taxon>
        <taxon>Basidiomycota</taxon>
        <taxon>Pucciniomycotina</taxon>
        <taxon>Pucciniomycetes</taxon>
        <taxon>Pucciniales</taxon>
        <taxon>Pucciniaceae</taxon>
        <taxon>Puccinia</taxon>
    </lineage>
</organism>
<sequence length="393" mass="44841">MKTSDKHKCKLAEFRARTINVPSSSRNTEVNHNQGNPIDQTPNLNTEAWEGGYHSDLPKGIPDNASAAGIDPPVNDATWNPIDGLESPIHQIDEVDVTEHATWVDGLSSNSESHYDQSDSESNFSLSSYNSDNENDDEEWDATDQTNFENLTEDNLEDPQNTHRRRHRRKEESAWWPYGSKEYLVASLLVGYTHSIISRSLYGHIRMLFGLFDVQLPDWSTIRREKKKFRKMLAMDIRPSISILGTPTFTVSIPGIIAQEIANPLVSPLIKYYPEESFGKDVYQFSQSKKWLEELEPHSQLADNQTNIFHLPNPWRTKANGRIIRHVPITLYADDTSGNQSKRWNKHISYFFTLSGLPPRCTNQNYHCHYVATSNQAGAMELAEPIALDIWLV</sequence>
<dbReference type="PANTHER" id="PTHR31912">
    <property type="entry name" value="IP13529P"/>
    <property type="match status" value="1"/>
</dbReference>
<evidence type="ECO:0000313" key="2">
    <source>
        <dbReference type="EMBL" id="PLW14017.1"/>
    </source>
</evidence>
<dbReference type="AlphaFoldDB" id="A0A2N5SL86"/>
<dbReference type="PANTHER" id="PTHR31912:SF34">
    <property type="entry name" value="NOTOCHORD-RELATED PROTEIN"/>
    <property type="match status" value="1"/>
</dbReference>
<dbReference type="Proteomes" id="UP000235388">
    <property type="component" value="Unassembled WGS sequence"/>
</dbReference>
<comment type="caution">
    <text evidence="2">The sequence shown here is derived from an EMBL/GenBank/DDBJ whole genome shotgun (WGS) entry which is preliminary data.</text>
</comment>
<keyword evidence="3" id="KW-1185">Reference proteome</keyword>
<feature type="region of interest" description="Disordered" evidence="1">
    <location>
        <begin position="108"/>
        <end position="171"/>
    </location>
</feature>
<reference evidence="2 3" key="1">
    <citation type="submission" date="2017-11" db="EMBL/GenBank/DDBJ databases">
        <title>De novo assembly and phasing of dikaryotic genomes from two isolates of Puccinia coronata f. sp. avenae, the causal agent of oat crown rust.</title>
        <authorList>
            <person name="Miller M.E."/>
            <person name="Zhang Y."/>
            <person name="Omidvar V."/>
            <person name="Sperschneider J."/>
            <person name="Schwessinger B."/>
            <person name="Raley C."/>
            <person name="Palmer J.M."/>
            <person name="Garnica D."/>
            <person name="Upadhyaya N."/>
            <person name="Rathjen J."/>
            <person name="Taylor J.M."/>
            <person name="Park R.F."/>
            <person name="Dodds P.N."/>
            <person name="Hirsch C.D."/>
            <person name="Kianian S.F."/>
            <person name="Figueroa M."/>
        </authorList>
    </citation>
    <scope>NUCLEOTIDE SEQUENCE [LARGE SCALE GENOMIC DNA]</scope>
    <source>
        <strain evidence="2">12NC29</strain>
    </source>
</reference>
<feature type="compositionally biased region" description="Acidic residues" evidence="1">
    <location>
        <begin position="133"/>
        <end position="142"/>
    </location>
</feature>
<protein>
    <submittedName>
        <fullName evidence="2">Uncharacterized protein</fullName>
    </submittedName>
</protein>
<accession>A0A2N5SL86</accession>
<evidence type="ECO:0000256" key="1">
    <source>
        <dbReference type="SAM" id="MobiDB-lite"/>
    </source>
</evidence>
<feature type="compositionally biased region" description="Low complexity" evidence="1">
    <location>
        <begin position="120"/>
        <end position="132"/>
    </location>
</feature>
<gene>
    <name evidence="2" type="ORF">PCANC_17061</name>
</gene>
<dbReference type="STRING" id="200324.A0A2N5SL86"/>